<comment type="caution">
    <text evidence="2">The sequence shown here is derived from an EMBL/GenBank/DDBJ whole genome shotgun (WGS) entry which is preliminary data.</text>
</comment>
<dbReference type="AlphaFoldDB" id="A0A315XWQ4"/>
<dbReference type="InterPro" id="IPR001387">
    <property type="entry name" value="Cro/C1-type_HTH"/>
</dbReference>
<dbReference type="SMART" id="SM00530">
    <property type="entry name" value="HTH_XRE"/>
    <property type="match status" value="1"/>
</dbReference>
<dbReference type="OrthoDB" id="2187867at2"/>
<name>A0A315XWQ4_RUMFL</name>
<dbReference type="InterPro" id="IPR010982">
    <property type="entry name" value="Lambda_DNA-bd_dom_sf"/>
</dbReference>
<dbReference type="SUPFAM" id="SSF47413">
    <property type="entry name" value="lambda repressor-like DNA-binding domains"/>
    <property type="match status" value="1"/>
</dbReference>
<dbReference type="GO" id="GO:0003677">
    <property type="term" value="F:DNA binding"/>
    <property type="evidence" value="ECO:0007669"/>
    <property type="project" value="InterPro"/>
</dbReference>
<feature type="domain" description="HTH cro/C1-type" evidence="1">
    <location>
        <begin position="12"/>
        <end position="66"/>
    </location>
</feature>
<dbReference type="RefSeq" id="WP_109727907.1">
    <property type="nucleotide sequence ID" value="NZ_QGDI01000017.1"/>
</dbReference>
<proteinExistence type="predicted"/>
<dbReference type="EMBL" id="QGDI01000017">
    <property type="protein sequence ID" value="PWJ09949.1"/>
    <property type="molecule type" value="Genomic_DNA"/>
</dbReference>
<accession>A0A315XWQ4</accession>
<dbReference type="Proteomes" id="UP000245720">
    <property type="component" value="Unassembled WGS sequence"/>
</dbReference>
<protein>
    <submittedName>
        <fullName evidence="2">Helix-turn-helix protein</fullName>
    </submittedName>
</protein>
<organism evidence="2 3">
    <name type="scientific">Ruminococcus flavefaciens</name>
    <dbReference type="NCBI Taxonomy" id="1265"/>
    <lineage>
        <taxon>Bacteria</taxon>
        <taxon>Bacillati</taxon>
        <taxon>Bacillota</taxon>
        <taxon>Clostridia</taxon>
        <taxon>Eubacteriales</taxon>
        <taxon>Oscillospiraceae</taxon>
        <taxon>Ruminococcus</taxon>
    </lineage>
</organism>
<dbReference type="PROSITE" id="PS50943">
    <property type="entry name" value="HTH_CROC1"/>
    <property type="match status" value="1"/>
</dbReference>
<dbReference type="Gene3D" id="1.10.260.40">
    <property type="entry name" value="lambda repressor-like DNA-binding domains"/>
    <property type="match status" value="1"/>
</dbReference>
<reference evidence="2 3" key="1">
    <citation type="submission" date="2018-05" db="EMBL/GenBank/DDBJ databases">
        <title>The Hungate 1000. A catalogue of reference genomes from the rumen microbiome.</title>
        <authorList>
            <person name="Kelly W."/>
        </authorList>
    </citation>
    <scope>NUCLEOTIDE SEQUENCE [LARGE SCALE GENOMIC DNA]</scope>
    <source>
        <strain evidence="2 3">SAb67</strain>
    </source>
</reference>
<dbReference type="Pfam" id="PF01381">
    <property type="entry name" value="HTH_3"/>
    <property type="match status" value="1"/>
</dbReference>
<sequence>MELDYKQVGLNIARRRKELHLKQVEVCEMADLNDKYLSCIETARSIPSLEVFLRICNALNTTPDHLLIGAIKSPDYSEMTFALLDKFQTLSPENQRLCLAIMDLMHDNFNDKI</sequence>
<evidence type="ECO:0000313" key="2">
    <source>
        <dbReference type="EMBL" id="PWJ09949.1"/>
    </source>
</evidence>
<gene>
    <name evidence="2" type="ORF">IE37_03243</name>
</gene>
<evidence type="ECO:0000313" key="3">
    <source>
        <dbReference type="Proteomes" id="UP000245720"/>
    </source>
</evidence>
<dbReference type="CDD" id="cd00093">
    <property type="entry name" value="HTH_XRE"/>
    <property type="match status" value="1"/>
</dbReference>
<evidence type="ECO:0000259" key="1">
    <source>
        <dbReference type="PROSITE" id="PS50943"/>
    </source>
</evidence>